<sequence>MEFVGLNEYVNTKRSKNTQVAVFTHLSGFIRFITSCEKGEENNASLQWLNSNPDLFCVLRDYVQFLNDNCEKGHYSPLTVHNAFQTVSLWLKWNGYYLEDREIQPLKAMLPRRVLVHKEAEISRETIRVILHHSDIQMKALILLLSSSGMRINEALGIHQADIVIGEPSEVSFSGRKMKARVRHTYFFSAEAAAAIAEWVKIRDVYLLQSVTRAKNISRTYENTSLFGMTSATAGKKLRRILEAAKLYEYDEEGKRGTITFHAFRKWMESTSKLHQPENIVNALIGHDEGLSKHYRRYTAEQLREAYKAVEPYLCIEAPATYAELQGETKQALNEQNAVIVSLVKDMQSQKEELNSQLSEYRIALLQTRQEIAELRQWGFVQGKLLEFNELLKSGEISENDFDLSIMKESQSQEKIVSELQKQIDRKRDEYLEDWDSRYGGEK</sequence>
<accession>A0ABT4IIU5</accession>
<name>A0ABT4IIU5_9EURY</name>
<keyword evidence="2" id="KW-0175">Coiled coil</keyword>
<dbReference type="InterPro" id="IPR013762">
    <property type="entry name" value="Integrase-like_cat_sf"/>
</dbReference>
<dbReference type="Pfam" id="PF00589">
    <property type="entry name" value="Phage_integrase"/>
    <property type="match status" value="1"/>
</dbReference>
<protein>
    <submittedName>
        <fullName evidence="4">Tyrosine-type recombinase/integrase</fullName>
    </submittedName>
</protein>
<reference evidence="4" key="1">
    <citation type="submission" date="2022-12" db="EMBL/GenBank/DDBJ databases">
        <title>Isolation and characterisation of novel Methanocorpusculum spp. from native Australian herbivores indicates the genus is ancestrally host-associated.</title>
        <authorList>
            <person name="Volmer J.G."/>
            <person name="Soo R.M."/>
            <person name="Evans P.N."/>
            <person name="Hoedt E.C."/>
            <person name="Astorga Alsina A.L."/>
            <person name="Woodcroft B.J."/>
            <person name="Tyson G.W."/>
            <person name="Hugenholtz P."/>
            <person name="Morrison M."/>
        </authorList>
    </citation>
    <scope>NUCLEOTIDE SEQUENCE</scope>
    <source>
        <strain evidence="4">MG</strain>
    </source>
</reference>
<dbReference type="InterPro" id="IPR002104">
    <property type="entry name" value="Integrase_catalytic"/>
</dbReference>
<evidence type="ECO:0000256" key="1">
    <source>
        <dbReference type="ARBA" id="ARBA00023172"/>
    </source>
</evidence>
<evidence type="ECO:0000256" key="2">
    <source>
        <dbReference type="SAM" id="Coils"/>
    </source>
</evidence>
<dbReference type="PROSITE" id="PS51898">
    <property type="entry name" value="TYR_RECOMBINASE"/>
    <property type="match status" value="1"/>
</dbReference>
<dbReference type="SUPFAM" id="SSF56349">
    <property type="entry name" value="DNA breaking-rejoining enzymes"/>
    <property type="match status" value="1"/>
</dbReference>
<evidence type="ECO:0000313" key="4">
    <source>
        <dbReference type="EMBL" id="MCZ0861481.1"/>
    </source>
</evidence>
<feature type="domain" description="Tyr recombinase" evidence="3">
    <location>
        <begin position="117"/>
        <end position="308"/>
    </location>
</feature>
<dbReference type="InterPro" id="IPR011010">
    <property type="entry name" value="DNA_brk_join_enz"/>
</dbReference>
<dbReference type="EMBL" id="JAPTGB010000025">
    <property type="protein sequence ID" value="MCZ0861481.1"/>
    <property type="molecule type" value="Genomic_DNA"/>
</dbReference>
<evidence type="ECO:0000313" key="5">
    <source>
        <dbReference type="Proteomes" id="UP001141422"/>
    </source>
</evidence>
<keyword evidence="5" id="KW-1185">Reference proteome</keyword>
<dbReference type="Gene3D" id="1.10.443.10">
    <property type="entry name" value="Intergrase catalytic core"/>
    <property type="match status" value="1"/>
</dbReference>
<proteinExistence type="predicted"/>
<feature type="coiled-coil region" evidence="2">
    <location>
        <begin position="344"/>
        <end position="371"/>
    </location>
</feature>
<keyword evidence="1" id="KW-0233">DNA recombination</keyword>
<dbReference type="Proteomes" id="UP001141422">
    <property type="component" value="Unassembled WGS sequence"/>
</dbReference>
<evidence type="ECO:0000259" key="3">
    <source>
        <dbReference type="PROSITE" id="PS51898"/>
    </source>
</evidence>
<comment type="caution">
    <text evidence="4">The sequence shown here is derived from an EMBL/GenBank/DDBJ whole genome shotgun (WGS) entry which is preliminary data.</text>
</comment>
<dbReference type="RefSeq" id="WP_268925671.1">
    <property type="nucleotide sequence ID" value="NZ_JAPTGB010000025.1"/>
</dbReference>
<organism evidence="4 5">
    <name type="scientific">Methanocorpusculum petauri</name>
    <dbReference type="NCBI Taxonomy" id="3002863"/>
    <lineage>
        <taxon>Archaea</taxon>
        <taxon>Methanobacteriati</taxon>
        <taxon>Methanobacteriota</taxon>
        <taxon>Stenosarchaea group</taxon>
        <taxon>Methanomicrobia</taxon>
        <taxon>Methanomicrobiales</taxon>
        <taxon>Methanocorpusculaceae</taxon>
        <taxon>Methanocorpusculum</taxon>
    </lineage>
</organism>
<gene>
    <name evidence="4" type="ORF">O0S10_09660</name>
</gene>